<organism evidence="1 2">
    <name type="scientific">Eumeta variegata</name>
    <name type="common">Bagworm moth</name>
    <name type="synonym">Eumeta japonica</name>
    <dbReference type="NCBI Taxonomy" id="151549"/>
    <lineage>
        <taxon>Eukaryota</taxon>
        <taxon>Metazoa</taxon>
        <taxon>Ecdysozoa</taxon>
        <taxon>Arthropoda</taxon>
        <taxon>Hexapoda</taxon>
        <taxon>Insecta</taxon>
        <taxon>Pterygota</taxon>
        <taxon>Neoptera</taxon>
        <taxon>Endopterygota</taxon>
        <taxon>Lepidoptera</taxon>
        <taxon>Glossata</taxon>
        <taxon>Ditrysia</taxon>
        <taxon>Tineoidea</taxon>
        <taxon>Psychidae</taxon>
        <taxon>Oiketicinae</taxon>
        <taxon>Eumeta</taxon>
    </lineage>
</organism>
<dbReference type="EMBL" id="BGZK01001513">
    <property type="protein sequence ID" value="GBP81473.1"/>
    <property type="molecule type" value="Genomic_DNA"/>
</dbReference>
<proteinExistence type="predicted"/>
<accession>A0A4C1Z2U5</accession>
<dbReference type="AlphaFoldDB" id="A0A4C1Z2U5"/>
<evidence type="ECO:0000313" key="1">
    <source>
        <dbReference type="EMBL" id="GBP81473.1"/>
    </source>
</evidence>
<dbReference type="OrthoDB" id="411871at2759"/>
<name>A0A4C1Z2U5_EUMVA</name>
<gene>
    <name evidence="1" type="ORF">EVAR_86154_1</name>
</gene>
<comment type="caution">
    <text evidence="1">The sequence shown here is derived from an EMBL/GenBank/DDBJ whole genome shotgun (WGS) entry which is preliminary data.</text>
</comment>
<evidence type="ECO:0000313" key="2">
    <source>
        <dbReference type="Proteomes" id="UP000299102"/>
    </source>
</evidence>
<dbReference type="Proteomes" id="UP000299102">
    <property type="component" value="Unassembled WGS sequence"/>
</dbReference>
<protein>
    <submittedName>
        <fullName evidence="1">115 kDa protein in type-1 retrotransposable element R1DM</fullName>
    </submittedName>
</protein>
<keyword evidence="2" id="KW-1185">Reference proteome</keyword>
<sequence length="147" mass="16781">MAGKQIELVNELNVLGLIIYKCLTFETHVADIRRRAADIYKQLACTAKVTWGLNPEIIRTIYFAVIKLIVLYAASSWSPAVDLLINRNQLNMLKRRFEQKICKSYHQISLNAVLALSGLPLLDLRMRESAALYKHKRKLLNDCLLPG</sequence>
<reference evidence="1 2" key="1">
    <citation type="journal article" date="2019" name="Commun. Biol.">
        <title>The bagworm genome reveals a unique fibroin gene that provides high tensile strength.</title>
        <authorList>
            <person name="Kono N."/>
            <person name="Nakamura H."/>
            <person name="Ohtoshi R."/>
            <person name="Tomita M."/>
            <person name="Numata K."/>
            <person name="Arakawa K."/>
        </authorList>
    </citation>
    <scope>NUCLEOTIDE SEQUENCE [LARGE SCALE GENOMIC DNA]</scope>
</reference>